<dbReference type="Proteomes" id="UP000324022">
    <property type="component" value="Unassembled WGS sequence"/>
</dbReference>
<dbReference type="PANTHER" id="PTHR23176">
    <property type="entry name" value="RHO/RAC/CDC GTPASE-ACTIVATING PROTEIN"/>
    <property type="match status" value="1"/>
</dbReference>
<feature type="compositionally biased region" description="Basic and acidic residues" evidence="4">
    <location>
        <begin position="35"/>
        <end position="46"/>
    </location>
</feature>
<feature type="region of interest" description="Disordered" evidence="4">
    <location>
        <begin position="196"/>
        <end position="221"/>
    </location>
</feature>
<feature type="coiled-coil region" evidence="3">
    <location>
        <begin position="427"/>
        <end position="465"/>
    </location>
</feature>
<evidence type="ECO:0000259" key="6">
    <source>
        <dbReference type="PROSITE" id="PS51741"/>
    </source>
</evidence>
<feature type="region of interest" description="Disordered" evidence="4">
    <location>
        <begin position="277"/>
        <end position="300"/>
    </location>
</feature>
<feature type="domain" description="F-BAR" evidence="6">
    <location>
        <begin position="329"/>
        <end position="627"/>
    </location>
</feature>
<keyword evidence="8" id="KW-1185">Reference proteome</keyword>
<keyword evidence="1" id="KW-0343">GTPase activation</keyword>
<feature type="domain" description="Rho-GAP" evidence="5">
    <location>
        <begin position="691"/>
        <end position="894"/>
    </location>
</feature>
<evidence type="ECO:0000313" key="8">
    <source>
        <dbReference type="Proteomes" id="UP000324022"/>
    </source>
</evidence>
<feature type="compositionally biased region" description="Polar residues" evidence="4">
    <location>
        <begin position="48"/>
        <end position="62"/>
    </location>
</feature>
<dbReference type="Pfam" id="PF00620">
    <property type="entry name" value="RhoGAP"/>
    <property type="match status" value="1"/>
</dbReference>
<organism evidence="7 8">
    <name type="scientific">Ustilago trichophora</name>
    <dbReference type="NCBI Taxonomy" id="86804"/>
    <lineage>
        <taxon>Eukaryota</taxon>
        <taxon>Fungi</taxon>
        <taxon>Dikarya</taxon>
        <taxon>Basidiomycota</taxon>
        <taxon>Ustilaginomycotina</taxon>
        <taxon>Ustilaginomycetes</taxon>
        <taxon>Ustilaginales</taxon>
        <taxon>Ustilaginaceae</taxon>
        <taxon>Ustilago</taxon>
    </lineage>
</organism>
<feature type="region of interest" description="Disordered" evidence="4">
    <location>
        <begin position="30"/>
        <end position="62"/>
    </location>
</feature>
<name>A0A5C3ELT5_9BASI</name>
<dbReference type="GO" id="GO:0005737">
    <property type="term" value="C:cytoplasm"/>
    <property type="evidence" value="ECO:0007669"/>
    <property type="project" value="TreeGrafter"/>
</dbReference>
<evidence type="ECO:0000256" key="4">
    <source>
        <dbReference type="SAM" id="MobiDB-lite"/>
    </source>
</evidence>
<dbReference type="GO" id="GO:0005096">
    <property type="term" value="F:GTPase activator activity"/>
    <property type="evidence" value="ECO:0007669"/>
    <property type="project" value="UniProtKB-KW"/>
</dbReference>
<dbReference type="InterPro" id="IPR031160">
    <property type="entry name" value="F_BAR_dom"/>
</dbReference>
<dbReference type="Gene3D" id="1.20.1270.60">
    <property type="entry name" value="Arfaptin homology (AH) domain/BAR domain"/>
    <property type="match status" value="1"/>
</dbReference>
<evidence type="ECO:0000256" key="2">
    <source>
        <dbReference type="PROSITE-ProRule" id="PRU01077"/>
    </source>
</evidence>
<dbReference type="InterPro" id="IPR001060">
    <property type="entry name" value="FCH_dom"/>
</dbReference>
<keyword evidence="2 3" id="KW-0175">Coiled coil</keyword>
<dbReference type="AlphaFoldDB" id="A0A5C3ELT5"/>
<dbReference type="SUPFAM" id="SSF48350">
    <property type="entry name" value="GTPase activation domain, GAP"/>
    <property type="match status" value="1"/>
</dbReference>
<gene>
    <name evidence="7" type="ORF">UTRI_05296_B</name>
</gene>
<dbReference type="SMART" id="SM00055">
    <property type="entry name" value="FCH"/>
    <property type="match status" value="1"/>
</dbReference>
<accession>A0A5C3ELT5</accession>
<dbReference type="Pfam" id="PF00611">
    <property type="entry name" value="FCH"/>
    <property type="match status" value="1"/>
</dbReference>
<dbReference type="EMBL" id="OOIN01000036">
    <property type="protein sequence ID" value="SPO31065.1"/>
    <property type="molecule type" value="Genomic_DNA"/>
</dbReference>
<sequence length="900" mass="97245">MAPSAPDFFRKRTTSITSLSSSKLRSSVASLATRASRDRLTSDDRSSPITSGAATSSPGFNNVSTVDLFGGAPLQTTTSPIGAASDLDPDFGSSYEGPAAFHLGSTSAVSRESPKMNSPYHTTNAQEGAWLGSSAADHATLSPHVLGSTHFGTSPGNQSDMSNEAQFHNNDALSDVSATGRSTLLSIFASPGHTFADSFPSSSSPSSRLPPPGYENPSANQLYSDAINMPDLDRIDSRTANQYEASSALATPTLAEHATYEDARGYVGTNAASSTEVASNARHSTQSASTVPGLATSSSFAETSMPASNTAASMSTNNNGPTMEDIVPTNFDEGVLRSLCDMDCGMPLLFDRIKQSMVSAREASTFLKKRAVIEEEYARGMAKLARSTFETYSLSDAKAGTFVKSWHSMVKTHETLADNRLRFAAKLSEMSDELSNLAKEVDKSRKQARETGMRLEKNLQDAEAGVEKARGRFDTAAEDLERLLLLKSGESAKSGEIQSGTGGGGSSGKRTLGKAIGKSGLLFKNKNPQQILKQEEEIRARTSSASDAFRREVLSTQGVRQEYFNLQLPRILRTLKENAEEIDNGTQYHLARYAFLFESTVLNDGMAISPVGTDVAPSSGLKGAVETIDNRADFKQYMTNYQVAHGRDYKGPRREGPYEEGFLNTPGTSKANAAAATARTSVVSERPIFGVDLAEQMARDNVEVPPILEKCTLAIEEIGIENMGIYRLSGTTSKVQKLKAKFDADWTTVDLMNDEAIQDINIVAGCLKLWFRELPEPLLTHELYSGFIEAAKIDNDRLRHIRLHERVNELPDANYATLKYLMGHLDKVKSLEHLNQMSASNLAIVFGPTLLSPPPSGYDDGSGQANGGGGIQIHDMSFQCRAVETILDKYREIFVDEGEE</sequence>
<dbReference type="PANTHER" id="PTHR23176:SF134">
    <property type="entry name" value="RHO-TYPE GTPASE-ACTIVATING PROTEIN"/>
    <property type="match status" value="1"/>
</dbReference>
<dbReference type="InterPro" id="IPR000198">
    <property type="entry name" value="RhoGAP_dom"/>
</dbReference>
<evidence type="ECO:0000259" key="5">
    <source>
        <dbReference type="PROSITE" id="PS50238"/>
    </source>
</evidence>
<dbReference type="FunFam" id="1.10.555.10:FF:000077">
    <property type="entry name" value="GTPase activating protein"/>
    <property type="match status" value="1"/>
</dbReference>
<proteinExistence type="predicted"/>
<dbReference type="InterPro" id="IPR027267">
    <property type="entry name" value="AH/BAR_dom_sf"/>
</dbReference>
<dbReference type="OrthoDB" id="79452at2759"/>
<reference evidence="7 8" key="1">
    <citation type="submission" date="2018-03" db="EMBL/GenBank/DDBJ databases">
        <authorList>
            <person name="Guldener U."/>
        </authorList>
    </citation>
    <scope>NUCLEOTIDE SEQUENCE [LARGE SCALE GENOMIC DNA]</scope>
    <source>
        <strain evidence="7 8">NBRC100155</strain>
    </source>
</reference>
<evidence type="ECO:0000313" key="7">
    <source>
        <dbReference type="EMBL" id="SPO31065.1"/>
    </source>
</evidence>
<dbReference type="InterPro" id="IPR008936">
    <property type="entry name" value="Rho_GTPase_activation_prot"/>
</dbReference>
<dbReference type="SMART" id="SM00324">
    <property type="entry name" value="RhoGAP"/>
    <property type="match status" value="1"/>
</dbReference>
<dbReference type="InterPro" id="IPR050729">
    <property type="entry name" value="Rho-GAP"/>
</dbReference>
<protein>
    <submittedName>
        <fullName evidence="7">Related to GTPase-activating protein beta-chimerin</fullName>
    </submittedName>
</protein>
<dbReference type="Gene3D" id="1.10.555.10">
    <property type="entry name" value="Rho GTPase activation protein"/>
    <property type="match status" value="1"/>
</dbReference>
<feature type="compositionally biased region" description="Low complexity" evidence="4">
    <location>
        <begin position="198"/>
        <end position="207"/>
    </location>
</feature>
<dbReference type="PROSITE" id="PS50238">
    <property type="entry name" value="RHOGAP"/>
    <property type="match status" value="1"/>
</dbReference>
<evidence type="ECO:0000256" key="3">
    <source>
        <dbReference type="SAM" id="Coils"/>
    </source>
</evidence>
<dbReference type="SUPFAM" id="SSF103657">
    <property type="entry name" value="BAR/IMD domain-like"/>
    <property type="match status" value="1"/>
</dbReference>
<dbReference type="CDD" id="cd07652">
    <property type="entry name" value="F-BAR_Rgd1"/>
    <property type="match status" value="1"/>
</dbReference>
<evidence type="ECO:0000256" key="1">
    <source>
        <dbReference type="ARBA" id="ARBA00022468"/>
    </source>
</evidence>
<dbReference type="PROSITE" id="PS51741">
    <property type="entry name" value="F_BAR"/>
    <property type="match status" value="1"/>
</dbReference>
<dbReference type="GO" id="GO:0007165">
    <property type="term" value="P:signal transduction"/>
    <property type="evidence" value="ECO:0007669"/>
    <property type="project" value="InterPro"/>
</dbReference>